<feature type="compositionally biased region" description="Low complexity" evidence="1">
    <location>
        <begin position="86"/>
        <end position="101"/>
    </location>
</feature>
<proteinExistence type="predicted"/>
<accession>A0A9N7UBE1</accession>
<dbReference type="Proteomes" id="UP001153269">
    <property type="component" value="Unassembled WGS sequence"/>
</dbReference>
<gene>
    <name evidence="2" type="ORF">PLEPLA_LOCUS15755</name>
</gene>
<reference evidence="2" key="1">
    <citation type="submission" date="2020-03" db="EMBL/GenBank/DDBJ databases">
        <authorList>
            <person name="Weist P."/>
        </authorList>
    </citation>
    <scope>NUCLEOTIDE SEQUENCE</scope>
</reference>
<dbReference type="EMBL" id="CADEAL010001001">
    <property type="protein sequence ID" value="CAB1427810.1"/>
    <property type="molecule type" value="Genomic_DNA"/>
</dbReference>
<evidence type="ECO:0000256" key="1">
    <source>
        <dbReference type="SAM" id="MobiDB-lite"/>
    </source>
</evidence>
<comment type="caution">
    <text evidence="2">The sequence shown here is derived from an EMBL/GenBank/DDBJ whole genome shotgun (WGS) entry which is preliminary data.</text>
</comment>
<sequence length="109" mass="11583">MDPAAPTEVNDFPSHVSREVNTRTQATTSARCLDPASSAAQLKIPISEKKKGAPGLLVPPPSLPPSLLSSRRIQGDFLRPLPPPFTTTTTTATTNNPSPSLGRPPRSHH</sequence>
<organism evidence="2 3">
    <name type="scientific">Pleuronectes platessa</name>
    <name type="common">European plaice</name>
    <dbReference type="NCBI Taxonomy" id="8262"/>
    <lineage>
        <taxon>Eukaryota</taxon>
        <taxon>Metazoa</taxon>
        <taxon>Chordata</taxon>
        <taxon>Craniata</taxon>
        <taxon>Vertebrata</taxon>
        <taxon>Euteleostomi</taxon>
        <taxon>Actinopterygii</taxon>
        <taxon>Neopterygii</taxon>
        <taxon>Teleostei</taxon>
        <taxon>Neoteleostei</taxon>
        <taxon>Acanthomorphata</taxon>
        <taxon>Carangaria</taxon>
        <taxon>Pleuronectiformes</taxon>
        <taxon>Pleuronectoidei</taxon>
        <taxon>Pleuronectidae</taxon>
        <taxon>Pleuronectes</taxon>
    </lineage>
</organism>
<feature type="region of interest" description="Disordered" evidence="1">
    <location>
        <begin position="76"/>
        <end position="109"/>
    </location>
</feature>
<dbReference type="AlphaFoldDB" id="A0A9N7UBE1"/>
<evidence type="ECO:0000313" key="2">
    <source>
        <dbReference type="EMBL" id="CAB1427810.1"/>
    </source>
</evidence>
<keyword evidence="3" id="KW-1185">Reference proteome</keyword>
<name>A0A9N7UBE1_PLEPL</name>
<evidence type="ECO:0000313" key="3">
    <source>
        <dbReference type="Proteomes" id="UP001153269"/>
    </source>
</evidence>
<protein>
    <submittedName>
        <fullName evidence="2">Uncharacterized protein</fullName>
    </submittedName>
</protein>
<feature type="region of interest" description="Disordered" evidence="1">
    <location>
        <begin position="1"/>
        <end position="37"/>
    </location>
</feature>